<dbReference type="InterPro" id="IPR058240">
    <property type="entry name" value="rSAM_sf"/>
</dbReference>
<keyword evidence="4" id="KW-0479">Metal-binding</keyword>
<dbReference type="Gene3D" id="1.10.8.550">
    <property type="entry name" value="Proto-chlorophyllide reductase 57 kD subunit B"/>
    <property type="match status" value="1"/>
</dbReference>
<dbReference type="SFLD" id="SFLDS00029">
    <property type="entry name" value="Radical_SAM"/>
    <property type="match status" value="1"/>
</dbReference>
<evidence type="ECO:0000256" key="4">
    <source>
        <dbReference type="ARBA" id="ARBA00022723"/>
    </source>
</evidence>
<dbReference type="PANTHER" id="PTHR11228:SF34">
    <property type="entry name" value="TUNGSTEN-CONTAINING ALDEHYDE FERREDOXIN OXIDOREDUCTASE COFACTOR MODIFYING PROTEIN"/>
    <property type="match status" value="1"/>
</dbReference>
<dbReference type="SUPFAM" id="SSF102114">
    <property type="entry name" value="Radical SAM enzymes"/>
    <property type="match status" value="1"/>
</dbReference>
<evidence type="ECO:0000256" key="2">
    <source>
        <dbReference type="ARBA" id="ARBA00022485"/>
    </source>
</evidence>
<dbReference type="AlphaFoldDB" id="A0A2P0QJC5"/>
<dbReference type="InterPro" id="IPR042298">
    <property type="entry name" value="P-CP_red_C"/>
</dbReference>
<evidence type="ECO:0000256" key="5">
    <source>
        <dbReference type="ARBA" id="ARBA00023004"/>
    </source>
</evidence>
<dbReference type="InterPro" id="IPR006638">
    <property type="entry name" value="Elp3/MiaA/NifB-like_rSAM"/>
</dbReference>
<dbReference type="InterPro" id="IPR050377">
    <property type="entry name" value="Radical_SAM_PqqE_MftC-like"/>
</dbReference>
<keyword evidence="3" id="KW-0949">S-adenosyl-L-methionine</keyword>
<dbReference type="GO" id="GO:0046872">
    <property type="term" value="F:metal ion binding"/>
    <property type="evidence" value="ECO:0007669"/>
    <property type="project" value="UniProtKB-KW"/>
</dbReference>
<dbReference type="GO" id="GO:0015995">
    <property type="term" value="P:chlorophyll biosynthetic process"/>
    <property type="evidence" value="ECO:0007669"/>
    <property type="project" value="InterPro"/>
</dbReference>
<evidence type="ECO:0000256" key="6">
    <source>
        <dbReference type="ARBA" id="ARBA00023014"/>
    </source>
</evidence>
<comment type="cofactor">
    <cofactor evidence="1">
        <name>[4Fe-4S] cluster</name>
        <dbReference type="ChEBI" id="CHEBI:49883"/>
    </cofactor>
</comment>
<dbReference type="Pfam" id="PF13186">
    <property type="entry name" value="SPASM"/>
    <property type="match status" value="1"/>
</dbReference>
<dbReference type="EMBL" id="KY400105">
    <property type="protein sequence ID" value="ART90562.1"/>
    <property type="molecule type" value="Genomic_DNA"/>
</dbReference>
<keyword evidence="5" id="KW-0408">Iron</keyword>
<dbReference type="PROSITE" id="PS51918">
    <property type="entry name" value="RADICAL_SAM"/>
    <property type="match status" value="1"/>
</dbReference>
<dbReference type="NCBIfam" id="TIGR04085">
    <property type="entry name" value="rSAM_more_4Fe4S"/>
    <property type="match status" value="1"/>
</dbReference>
<dbReference type="InterPro" id="IPR007197">
    <property type="entry name" value="rSAM"/>
</dbReference>
<evidence type="ECO:0000259" key="7">
    <source>
        <dbReference type="PROSITE" id="PS51918"/>
    </source>
</evidence>
<dbReference type="GO" id="GO:0015979">
    <property type="term" value="P:photosynthesis"/>
    <property type="evidence" value="ECO:0007669"/>
    <property type="project" value="InterPro"/>
</dbReference>
<dbReference type="PANTHER" id="PTHR11228">
    <property type="entry name" value="RADICAL SAM DOMAIN PROTEIN"/>
    <property type="match status" value="1"/>
</dbReference>
<sequence length="421" mass="45338">MADPAPPFLVAFNLTRRCNLRCEHCYLDAGTRRDGGPEELATAEVKGILDDIAALSDETMVVLTGGEPLLRPDIHELARHASGLGLMVVVGTNGCLLDDAGVVALQEAGVSAVGISLDSLDPARHDTFRGASGAWEKTLAGIDACRRAGFMFQLHFSVTDDNGGELEDMVAFARSAGAAVLNIFFLVCTGRGAGMSNISGATYEDVLRRVAEAARDETELLVRARCAPHFKRMAMAMTPPLPITLIDGYEAGGCLAGTRYCRVTPEGDLSACPYMEETVGSLRAQSFATLWAEAPMFEALRKPKLEGRCGACEYVKLCGGCRARPLARDGELMGEDFLCDYQPGGEAVIEPLPDRGDSLRWSDEAQSRLGHVPSFVRRIVRQRAEAHARNLGESVVTAEHLSELAKRRFGDAPPWRRSGGP</sequence>
<dbReference type="SFLD" id="SFLDG01067">
    <property type="entry name" value="SPASM/twitch_domain_containing"/>
    <property type="match status" value="1"/>
</dbReference>
<keyword evidence="6" id="KW-0411">Iron-sulfur</keyword>
<dbReference type="Pfam" id="PF08369">
    <property type="entry name" value="PCP_red"/>
    <property type="match status" value="1"/>
</dbReference>
<name>A0A2P0QJC5_9PROT</name>
<dbReference type="CDD" id="cd21123">
    <property type="entry name" value="SPASM_MftC-like"/>
    <property type="match status" value="1"/>
</dbReference>
<protein>
    <submittedName>
        <fullName evidence="8">Coenzyme PQQ biosynthesis protein E</fullName>
    </submittedName>
</protein>
<accession>A0A2P0QJC5</accession>
<dbReference type="InterPro" id="IPR013785">
    <property type="entry name" value="Aldolase_TIM"/>
</dbReference>
<proteinExistence type="predicted"/>
<dbReference type="CDD" id="cd01335">
    <property type="entry name" value="Radical_SAM"/>
    <property type="match status" value="1"/>
</dbReference>
<dbReference type="InterPro" id="IPR017200">
    <property type="entry name" value="PqqE-like"/>
</dbReference>
<dbReference type="GO" id="GO:0051539">
    <property type="term" value="F:4 iron, 4 sulfur cluster binding"/>
    <property type="evidence" value="ECO:0007669"/>
    <property type="project" value="UniProtKB-KW"/>
</dbReference>
<dbReference type="PIRSF" id="PIRSF037420">
    <property type="entry name" value="PQQ_syn_pqqE"/>
    <property type="match status" value="1"/>
</dbReference>
<organism evidence="8">
    <name type="scientific">uncultured Pseudomonadota bacterium</name>
    <dbReference type="NCBI Taxonomy" id="153809"/>
    <lineage>
        <taxon>Bacteria</taxon>
        <taxon>Pseudomonadati</taxon>
        <taxon>Pseudomonadota</taxon>
        <taxon>environmental samples</taxon>
    </lineage>
</organism>
<dbReference type="InterPro" id="IPR023885">
    <property type="entry name" value="4Fe4S-binding_SPASM_dom"/>
</dbReference>
<dbReference type="SFLD" id="SFLDG01386">
    <property type="entry name" value="main_SPASM_domain-containing"/>
    <property type="match status" value="1"/>
</dbReference>
<dbReference type="Gene3D" id="3.20.20.70">
    <property type="entry name" value="Aldolase class I"/>
    <property type="match status" value="1"/>
</dbReference>
<dbReference type="GO" id="GO:0016491">
    <property type="term" value="F:oxidoreductase activity"/>
    <property type="evidence" value="ECO:0007669"/>
    <property type="project" value="InterPro"/>
</dbReference>
<feature type="domain" description="Radical SAM core" evidence="7">
    <location>
        <begin position="4"/>
        <end position="229"/>
    </location>
</feature>
<evidence type="ECO:0000256" key="3">
    <source>
        <dbReference type="ARBA" id="ARBA00022691"/>
    </source>
</evidence>
<dbReference type="SMART" id="SM00729">
    <property type="entry name" value="Elp3"/>
    <property type="match status" value="1"/>
</dbReference>
<evidence type="ECO:0000313" key="8">
    <source>
        <dbReference type="EMBL" id="ART90562.1"/>
    </source>
</evidence>
<dbReference type="Pfam" id="PF04055">
    <property type="entry name" value="Radical_SAM"/>
    <property type="match status" value="1"/>
</dbReference>
<reference evidence="8" key="1">
    <citation type="submission" date="2016-12" db="EMBL/GenBank/DDBJ databases">
        <title>Arsenic respiratory pathways in the anoxic pelagic waters of the Pacific Ocean.</title>
        <authorList>
            <person name="Saunders J.K."/>
            <person name="Fuchsman C.A."/>
            <person name="McKay C."/>
            <person name="Rocap G."/>
        </authorList>
    </citation>
    <scope>NUCLEOTIDE SEQUENCE</scope>
</reference>
<evidence type="ECO:0000256" key="1">
    <source>
        <dbReference type="ARBA" id="ARBA00001966"/>
    </source>
</evidence>
<dbReference type="InterPro" id="IPR013580">
    <property type="entry name" value="LI-POR_suB-like_C"/>
</dbReference>
<keyword evidence="2" id="KW-0004">4Fe-4S</keyword>